<protein>
    <submittedName>
        <fullName evidence="2">CAP domain-containing protein</fullName>
    </submittedName>
</protein>
<dbReference type="RefSeq" id="WP_345484440.1">
    <property type="nucleotide sequence ID" value="NZ_BAAAWU010000001.1"/>
</dbReference>
<comment type="caution">
    <text evidence="2">The sequence shown here is derived from an EMBL/GenBank/DDBJ whole genome shotgun (WGS) entry which is preliminary data.</text>
</comment>
<sequence length="223" mass="24222">MDTTKWAAGDFNGDAKSDLAASWANGSTAGAEDCQKAEERYAGYVDKVPQTAADVTNAEHALLHLVNVERSQRGLAPLCFNGHLATAARAHSENWATAPDRSCPSNPNWFGCGHWDSRAGYAWPEDRIAKSGYGGYRTMSENTQNGGGRSDGRNVVPAGWTWGTPKAAVHWWMHHDPENNYANNGHRRAILDPRFKDAGPGVGRYTDGDGNRAATFTLMFGAR</sequence>
<dbReference type="InterPro" id="IPR035940">
    <property type="entry name" value="CAP_sf"/>
</dbReference>
<keyword evidence="3" id="KW-1185">Reference proteome</keyword>
<reference evidence="2 3" key="1">
    <citation type="submission" date="2024-09" db="EMBL/GenBank/DDBJ databases">
        <authorList>
            <person name="Sun Q."/>
            <person name="Mori K."/>
        </authorList>
    </citation>
    <scope>NUCLEOTIDE SEQUENCE [LARGE SCALE GENOMIC DNA]</scope>
    <source>
        <strain evidence="2 3">JCM 4414</strain>
    </source>
</reference>
<dbReference type="Pfam" id="PF00188">
    <property type="entry name" value="CAP"/>
    <property type="match status" value="1"/>
</dbReference>
<evidence type="ECO:0000313" key="2">
    <source>
        <dbReference type="EMBL" id="MFB9556966.1"/>
    </source>
</evidence>
<feature type="domain" description="SCP" evidence="1">
    <location>
        <begin position="63"/>
        <end position="214"/>
    </location>
</feature>
<dbReference type="PANTHER" id="PTHR31157:SF1">
    <property type="entry name" value="SCP DOMAIN-CONTAINING PROTEIN"/>
    <property type="match status" value="1"/>
</dbReference>
<dbReference type="EMBL" id="JBHMCT010000014">
    <property type="protein sequence ID" value="MFB9556966.1"/>
    <property type="molecule type" value="Genomic_DNA"/>
</dbReference>
<accession>A0ABV5QWE7</accession>
<evidence type="ECO:0000313" key="3">
    <source>
        <dbReference type="Proteomes" id="UP001589716"/>
    </source>
</evidence>
<dbReference type="SUPFAM" id="SSF55797">
    <property type="entry name" value="PR-1-like"/>
    <property type="match status" value="1"/>
</dbReference>
<name>A0ABV5QWE7_9ACTN</name>
<organism evidence="2 3">
    <name type="scientific">Streptomyces roseoviridis</name>
    <dbReference type="NCBI Taxonomy" id="67361"/>
    <lineage>
        <taxon>Bacteria</taxon>
        <taxon>Bacillati</taxon>
        <taxon>Actinomycetota</taxon>
        <taxon>Actinomycetes</taxon>
        <taxon>Kitasatosporales</taxon>
        <taxon>Streptomycetaceae</taxon>
        <taxon>Streptomyces</taxon>
    </lineage>
</organism>
<dbReference type="PANTHER" id="PTHR31157">
    <property type="entry name" value="SCP DOMAIN-CONTAINING PROTEIN"/>
    <property type="match status" value="1"/>
</dbReference>
<gene>
    <name evidence="2" type="ORF">ACFFTP_22580</name>
</gene>
<dbReference type="Proteomes" id="UP001589716">
    <property type="component" value="Unassembled WGS sequence"/>
</dbReference>
<proteinExistence type="predicted"/>
<dbReference type="CDD" id="cd05379">
    <property type="entry name" value="CAP_bacterial"/>
    <property type="match status" value="1"/>
</dbReference>
<dbReference type="InterPro" id="IPR014044">
    <property type="entry name" value="CAP_dom"/>
</dbReference>
<dbReference type="Gene3D" id="3.40.33.10">
    <property type="entry name" value="CAP"/>
    <property type="match status" value="1"/>
</dbReference>
<evidence type="ECO:0000259" key="1">
    <source>
        <dbReference type="Pfam" id="PF00188"/>
    </source>
</evidence>